<reference evidence="1" key="1">
    <citation type="submission" date="2021-03" db="EMBL/GenBank/DDBJ databases">
        <title>Antimicrobial resistance genes in bacteria isolated from Japanese honey, and their potential for conferring macrolide and lincosamide resistance in the American foulbrood pathogen Paenibacillus larvae.</title>
        <authorList>
            <person name="Okamoto M."/>
            <person name="Kumagai M."/>
            <person name="Kanamori H."/>
            <person name="Takamatsu D."/>
        </authorList>
    </citation>
    <scope>NUCLEOTIDE SEQUENCE</scope>
    <source>
        <strain evidence="1">J2TS6</strain>
    </source>
</reference>
<gene>
    <name evidence="1" type="ORF">J2TS6_55180</name>
</gene>
<protein>
    <submittedName>
        <fullName evidence="1">Uncharacterized protein</fullName>
    </submittedName>
</protein>
<sequence length="53" mass="6315">MIDLIWRKLELKRLRWRLLNGRCQCDPDVLPAALDWLNGEIERIENEKQLLAG</sequence>
<evidence type="ECO:0000313" key="2">
    <source>
        <dbReference type="Proteomes" id="UP000679779"/>
    </source>
</evidence>
<accession>A0A920CF54</accession>
<proteinExistence type="predicted"/>
<evidence type="ECO:0000313" key="1">
    <source>
        <dbReference type="EMBL" id="GIO34377.1"/>
    </source>
</evidence>
<dbReference type="AlphaFoldDB" id="A0A920CF54"/>
<dbReference type="Proteomes" id="UP000679779">
    <property type="component" value="Unassembled WGS sequence"/>
</dbReference>
<organism evidence="1 2">
    <name type="scientific">Paenibacillus albilobatus</name>
    <dbReference type="NCBI Taxonomy" id="2716884"/>
    <lineage>
        <taxon>Bacteria</taxon>
        <taxon>Bacillati</taxon>
        <taxon>Bacillota</taxon>
        <taxon>Bacilli</taxon>
        <taxon>Bacillales</taxon>
        <taxon>Paenibacillaceae</taxon>
        <taxon>Paenibacillus</taxon>
    </lineage>
</organism>
<comment type="caution">
    <text evidence="1">The sequence shown here is derived from an EMBL/GenBank/DDBJ whole genome shotgun (WGS) entry which is preliminary data.</text>
</comment>
<dbReference type="RefSeq" id="WP_212958838.1">
    <property type="nucleotide sequence ID" value="NZ_BORQ01000009.1"/>
</dbReference>
<name>A0A920CF54_9BACL</name>
<keyword evidence="2" id="KW-1185">Reference proteome</keyword>
<dbReference type="EMBL" id="BORQ01000009">
    <property type="protein sequence ID" value="GIO34377.1"/>
    <property type="molecule type" value="Genomic_DNA"/>
</dbReference>